<comment type="subunit">
    <text evidence="3">NDH-1 is composed of 14 different subunits. Subunits NuoB, C, D, E, F, and G constitute the peripheral sector of the complex.</text>
</comment>
<accession>A0A2S8AGU0</accession>
<dbReference type="HAMAP" id="MF_01357">
    <property type="entry name" value="NDH1_NuoC"/>
    <property type="match status" value="1"/>
</dbReference>
<proteinExistence type="inferred from homology"/>
<evidence type="ECO:0000259" key="4">
    <source>
        <dbReference type="Pfam" id="PF00329"/>
    </source>
</evidence>
<keyword evidence="3" id="KW-0472">Membrane</keyword>
<dbReference type="GO" id="GO:0050136">
    <property type="term" value="F:NADH dehydrogenase (quinone) (non-electrogenic) activity"/>
    <property type="evidence" value="ECO:0007669"/>
    <property type="project" value="UniProtKB-UniRule"/>
</dbReference>
<dbReference type="OrthoDB" id="9803286at2"/>
<keyword evidence="3" id="KW-1278">Translocase</keyword>
<dbReference type="SUPFAM" id="SSF143243">
    <property type="entry name" value="Nqo5-like"/>
    <property type="match status" value="1"/>
</dbReference>
<evidence type="ECO:0000256" key="2">
    <source>
        <dbReference type="ARBA" id="ARBA00022448"/>
    </source>
</evidence>
<comment type="catalytic activity">
    <reaction evidence="3">
        <text>a quinone + NADH + 5 H(+)(in) = a quinol + NAD(+) + 4 H(+)(out)</text>
        <dbReference type="Rhea" id="RHEA:57888"/>
        <dbReference type="ChEBI" id="CHEBI:15378"/>
        <dbReference type="ChEBI" id="CHEBI:24646"/>
        <dbReference type="ChEBI" id="CHEBI:57540"/>
        <dbReference type="ChEBI" id="CHEBI:57945"/>
        <dbReference type="ChEBI" id="CHEBI:132124"/>
    </reaction>
</comment>
<comment type="function">
    <text evidence="3">NDH-1 shuttles electrons from NADH, via FMN and iron-sulfur (Fe-S) centers, to quinones in the respiratory chain. The immediate electron acceptor for the enzyme in this species is believed to be a menaquinone. Couples the redox reaction to proton translocation (for every two electrons transferred, four hydrogen ions are translocated across the cytoplasmic membrane), and thus conserves the redox energy in a proton gradient.</text>
</comment>
<dbReference type="Proteomes" id="UP000238042">
    <property type="component" value="Unassembled WGS sequence"/>
</dbReference>
<keyword evidence="6" id="KW-1185">Reference proteome</keyword>
<comment type="similarity">
    <text evidence="1 3">Belongs to the complex I 30 kDa subunit family.</text>
</comment>
<dbReference type="PANTHER" id="PTHR10884:SF14">
    <property type="entry name" value="NADH DEHYDROGENASE [UBIQUINONE] IRON-SULFUR PROTEIN 3, MITOCHONDRIAL"/>
    <property type="match status" value="1"/>
</dbReference>
<dbReference type="NCBIfam" id="TIGR01961">
    <property type="entry name" value="NuoC_fam"/>
    <property type="match status" value="1"/>
</dbReference>
<dbReference type="GO" id="GO:0005886">
    <property type="term" value="C:plasma membrane"/>
    <property type="evidence" value="ECO:0007669"/>
    <property type="project" value="UniProtKB-SubCell"/>
</dbReference>
<keyword evidence="3" id="KW-0520">NAD</keyword>
<dbReference type="InterPro" id="IPR037232">
    <property type="entry name" value="NADH_quin_OxRdtase_su_C/D-like"/>
</dbReference>
<sequence length="164" mass="19612">MDNEYVSQLLKNKFEGEILRIYEPDGILTIEFKKEILLSLVKFIKQHEIKIDFLTDICGIHYPYHTQAELGVIYHLHSFSNNFRIRLKTFFSDNNPEIDSLTSIYKSANWQERETFDFYGIRFKGHPNLVRILNDETMKYHPLLKQYHLEDTTRTDKDDAMFGR</sequence>
<organism evidence="5 6">
    <name type="scientific">Apibacter adventoris</name>
    <dbReference type="NCBI Taxonomy" id="1679466"/>
    <lineage>
        <taxon>Bacteria</taxon>
        <taxon>Pseudomonadati</taxon>
        <taxon>Bacteroidota</taxon>
        <taxon>Flavobacteriia</taxon>
        <taxon>Flavobacteriales</taxon>
        <taxon>Weeksellaceae</taxon>
        <taxon>Apibacter</taxon>
    </lineage>
</organism>
<dbReference type="InterPro" id="IPR001268">
    <property type="entry name" value="NADH_UbQ_OxRdtase_30kDa_su"/>
</dbReference>
<evidence type="ECO:0000313" key="5">
    <source>
        <dbReference type="EMBL" id="PQL95601.1"/>
    </source>
</evidence>
<dbReference type="EC" id="7.1.1.-" evidence="3"/>
<keyword evidence="3" id="KW-1003">Cell membrane</keyword>
<dbReference type="GO" id="GO:0008137">
    <property type="term" value="F:NADH dehydrogenase (ubiquinone) activity"/>
    <property type="evidence" value="ECO:0007669"/>
    <property type="project" value="InterPro"/>
</dbReference>
<dbReference type="PANTHER" id="PTHR10884">
    <property type="entry name" value="NADH DEHYDROGENASE UBIQUINONE IRON-SULFUR PROTEIN 3"/>
    <property type="match status" value="1"/>
</dbReference>
<gene>
    <name evidence="3" type="primary">nuoC</name>
    <name evidence="5" type="ORF">C4S77_01400</name>
</gene>
<evidence type="ECO:0000313" key="6">
    <source>
        <dbReference type="Proteomes" id="UP000238042"/>
    </source>
</evidence>
<feature type="domain" description="NADH:ubiquinone oxidoreductase 30kDa subunit" evidence="4">
    <location>
        <begin position="31"/>
        <end position="152"/>
    </location>
</feature>
<keyword evidence="3" id="KW-0874">Quinone</keyword>
<dbReference type="AlphaFoldDB" id="A0A2S8AGU0"/>
<evidence type="ECO:0000256" key="1">
    <source>
        <dbReference type="ARBA" id="ARBA00007569"/>
    </source>
</evidence>
<dbReference type="EMBL" id="PSZM01000001">
    <property type="protein sequence ID" value="PQL95601.1"/>
    <property type="molecule type" value="Genomic_DNA"/>
</dbReference>
<comment type="subcellular location">
    <subcellularLocation>
        <location evidence="3">Cell membrane</location>
        <topology evidence="3">Peripheral membrane protein</topology>
        <orientation evidence="3">Cytoplasmic side</orientation>
    </subcellularLocation>
</comment>
<dbReference type="InterPro" id="IPR010218">
    <property type="entry name" value="NADH_DH_suC"/>
</dbReference>
<dbReference type="Pfam" id="PF00329">
    <property type="entry name" value="Complex1_30kDa"/>
    <property type="match status" value="1"/>
</dbReference>
<dbReference type="Gene3D" id="3.30.460.80">
    <property type="entry name" value="NADH:ubiquinone oxidoreductase, 30kDa subunit"/>
    <property type="match status" value="1"/>
</dbReference>
<comment type="caution">
    <text evidence="5">The sequence shown here is derived from an EMBL/GenBank/DDBJ whole genome shotgun (WGS) entry which is preliminary data.</text>
</comment>
<evidence type="ECO:0000256" key="3">
    <source>
        <dbReference type="HAMAP-Rule" id="MF_01357"/>
    </source>
</evidence>
<name>A0A2S8AGU0_9FLAO</name>
<reference evidence="5 6" key="1">
    <citation type="submission" date="2018-02" db="EMBL/GenBank/DDBJ databases">
        <title>Genome sequences of Apibacter spp., gut symbionts of Asian honey bees.</title>
        <authorList>
            <person name="Kwong W.K."/>
            <person name="Steele M.I."/>
            <person name="Moran N.A."/>
        </authorList>
    </citation>
    <scope>NUCLEOTIDE SEQUENCE [LARGE SCALE GENOMIC DNA]</scope>
    <source>
        <strain evidence="6">wkB301</strain>
    </source>
</reference>
<dbReference type="GO" id="GO:0048038">
    <property type="term" value="F:quinone binding"/>
    <property type="evidence" value="ECO:0007669"/>
    <property type="project" value="UniProtKB-KW"/>
</dbReference>
<protein>
    <recommendedName>
        <fullName evidence="3">NADH-quinone oxidoreductase subunit C</fullName>
        <ecNumber evidence="3">7.1.1.-</ecNumber>
    </recommendedName>
    <alternativeName>
        <fullName evidence="3">NADH dehydrogenase I subunit C</fullName>
    </alternativeName>
    <alternativeName>
        <fullName evidence="3">NDH-1 subunit C</fullName>
    </alternativeName>
</protein>
<keyword evidence="2 3" id="KW-0813">Transport</keyword>